<organism evidence="2 3">
    <name type="scientific">Xenorhabdus innexi</name>
    <dbReference type="NCBI Taxonomy" id="290109"/>
    <lineage>
        <taxon>Bacteria</taxon>
        <taxon>Pseudomonadati</taxon>
        <taxon>Pseudomonadota</taxon>
        <taxon>Gammaproteobacteria</taxon>
        <taxon>Enterobacterales</taxon>
        <taxon>Morganellaceae</taxon>
        <taxon>Xenorhabdus</taxon>
    </lineage>
</organism>
<dbReference type="Proteomes" id="UP000196435">
    <property type="component" value="Unassembled WGS sequence"/>
</dbReference>
<evidence type="ECO:0000313" key="2">
    <source>
        <dbReference type="EMBL" id="SIP73466.1"/>
    </source>
</evidence>
<evidence type="ECO:0000256" key="1">
    <source>
        <dbReference type="SAM" id="Phobius"/>
    </source>
</evidence>
<evidence type="ECO:0000313" key="3">
    <source>
        <dbReference type="Proteomes" id="UP000196435"/>
    </source>
</evidence>
<reference evidence="3" key="1">
    <citation type="submission" date="2016-12" db="EMBL/GenBank/DDBJ databases">
        <authorList>
            <person name="Gaudriault S."/>
        </authorList>
    </citation>
    <scope>NUCLEOTIDE SEQUENCE [LARGE SCALE GENOMIC DNA]</scope>
    <source>
        <strain evidence="3">HGB1681 (deposited as PTA-6826 in the American Type Culture Collection)</strain>
    </source>
</reference>
<keyword evidence="1" id="KW-1133">Transmembrane helix</keyword>
<proteinExistence type="predicted"/>
<accession>A0A1N6MXA8</accession>
<sequence length="53" mass="6056">MWVMKNNGVYTIFNTLHATISSGWQGYFLFLLFLLVDSSSKKGICNMDKAHRA</sequence>
<keyword evidence="1" id="KW-0472">Membrane</keyword>
<dbReference type="AlphaFoldDB" id="A0A1N6MXA8"/>
<gene>
    <name evidence="2" type="ORF">XIS1_240006</name>
</gene>
<feature type="transmembrane region" description="Helical" evidence="1">
    <location>
        <begin position="12"/>
        <end position="36"/>
    </location>
</feature>
<dbReference type="EMBL" id="FTLG01000157">
    <property type="protein sequence ID" value="SIP73466.1"/>
    <property type="molecule type" value="Genomic_DNA"/>
</dbReference>
<protein>
    <submittedName>
        <fullName evidence="2">Uncharacterized protein</fullName>
    </submittedName>
</protein>
<name>A0A1N6MXA8_9GAMM</name>
<keyword evidence="1" id="KW-0812">Transmembrane</keyword>